<dbReference type="EMBL" id="JAUTIX010000005">
    <property type="protein sequence ID" value="MDP0398920.1"/>
    <property type="molecule type" value="Genomic_DNA"/>
</dbReference>
<feature type="region of interest" description="Disordered" evidence="1">
    <location>
        <begin position="1"/>
        <end position="26"/>
    </location>
</feature>
<reference evidence="2" key="1">
    <citation type="submission" date="2023-08" db="EMBL/GenBank/DDBJ databases">
        <title>The draft genome of Tsukamurella strandjordii strain 050030.</title>
        <authorList>
            <person name="Zhao F."/>
            <person name="Feng Y."/>
            <person name="Zong Z."/>
        </authorList>
    </citation>
    <scope>NUCLEOTIDE SEQUENCE</scope>
    <source>
        <strain evidence="2">050030</strain>
    </source>
</reference>
<feature type="region of interest" description="Disordered" evidence="1">
    <location>
        <begin position="122"/>
        <end position="165"/>
    </location>
</feature>
<evidence type="ECO:0000313" key="2">
    <source>
        <dbReference type="EMBL" id="MDP0398920.1"/>
    </source>
</evidence>
<comment type="caution">
    <text evidence="2">The sequence shown here is derived from an EMBL/GenBank/DDBJ whole genome shotgun (WGS) entry which is preliminary data.</text>
</comment>
<dbReference type="Proteomes" id="UP001178281">
    <property type="component" value="Unassembled WGS sequence"/>
</dbReference>
<keyword evidence="3" id="KW-1185">Reference proteome</keyword>
<feature type="compositionally biased region" description="Basic and acidic residues" evidence="1">
    <location>
        <begin position="155"/>
        <end position="165"/>
    </location>
</feature>
<organism evidence="2 3">
    <name type="scientific">Tsukamurella strandjordii</name>
    <dbReference type="NCBI Taxonomy" id="147577"/>
    <lineage>
        <taxon>Bacteria</taxon>
        <taxon>Bacillati</taxon>
        <taxon>Actinomycetota</taxon>
        <taxon>Actinomycetes</taxon>
        <taxon>Mycobacteriales</taxon>
        <taxon>Tsukamurellaceae</taxon>
        <taxon>Tsukamurella</taxon>
    </lineage>
</organism>
<accession>A0AA90NBX5</accession>
<evidence type="ECO:0000256" key="1">
    <source>
        <dbReference type="SAM" id="MobiDB-lite"/>
    </source>
</evidence>
<name>A0AA90NBX5_9ACTN</name>
<evidence type="ECO:0000313" key="3">
    <source>
        <dbReference type="Proteomes" id="UP001178281"/>
    </source>
</evidence>
<proteinExistence type="predicted"/>
<sequence>MAKRKASSAGRKVTGRSGRAWGNALGGYKTQARKGGKFAKGTGGAKVRASVAGAAKSRATGSAAKARRAVGNAYVAGSFEKNLYVGTGGDYKGVKAGVEFRSPKGRGVLIKGIAGYHGAPNRRLDVTPSLDKPTRTLTVNVRPNPGRKPTAARSARGEPGRKVKR</sequence>
<protein>
    <submittedName>
        <fullName evidence="2">Uncharacterized protein</fullName>
    </submittedName>
</protein>
<gene>
    <name evidence="2" type="ORF">Q7X28_13385</name>
</gene>
<dbReference type="AlphaFoldDB" id="A0AA90NBX5"/>
<dbReference type="RefSeq" id="WP_305111678.1">
    <property type="nucleotide sequence ID" value="NZ_JAUTIX010000005.1"/>
</dbReference>